<reference evidence="1" key="1">
    <citation type="journal article" date="2014" name="Front. Microbiol.">
        <title>High frequency of phylogenetically diverse reductive dehalogenase-homologous genes in deep subseafloor sedimentary metagenomes.</title>
        <authorList>
            <person name="Kawai M."/>
            <person name="Futagami T."/>
            <person name="Toyoda A."/>
            <person name="Takaki Y."/>
            <person name="Nishi S."/>
            <person name="Hori S."/>
            <person name="Arai W."/>
            <person name="Tsubouchi T."/>
            <person name="Morono Y."/>
            <person name="Uchiyama I."/>
            <person name="Ito T."/>
            <person name="Fujiyama A."/>
            <person name="Inagaki F."/>
            <person name="Takami H."/>
        </authorList>
    </citation>
    <scope>NUCLEOTIDE SEQUENCE</scope>
    <source>
        <strain evidence="1">Expedition CK06-06</strain>
    </source>
</reference>
<accession>X1U1S2</accession>
<comment type="caution">
    <text evidence="1">The sequence shown here is derived from an EMBL/GenBank/DDBJ whole genome shotgun (WGS) entry which is preliminary data.</text>
</comment>
<protein>
    <recommendedName>
        <fullName evidence="2">Beta-lactamase-related domain-containing protein</fullName>
    </recommendedName>
</protein>
<sequence length="38" mass="4196">AAFVPGKDMGIVMLANKNYPIEERVKAAHKILTALEKQ</sequence>
<evidence type="ECO:0000313" key="1">
    <source>
        <dbReference type="EMBL" id="GAI93790.1"/>
    </source>
</evidence>
<name>X1U1S2_9ZZZZ</name>
<proteinExistence type="predicted"/>
<dbReference type="AlphaFoldDB" id="X1U1S2"/>
<dbReference type="EMBL" id="BARW01016672">
    <property type="protein sequence ID" value="GAI93790.1"/>
    <property type="molecule type" value="Genomic_DNA"/>
</dbReference>
<dbReference type="Gene3D" id="3.40.710.10">
    <property type="entry name" value="DD-peptidase/beta-lactamase superfamily"/>
    <property type="match status" value="1"/>
</dbReference>
<organism evidence="1">
    <name type="scientific">marine sediment metagenome</name>
    <dbReference type="NCBI Taxonomy" id="412755"/>
    <lineage>
        <taxon>unclassified sequences</taxon>
        <taxon>metagenomes</taxon>
        <taxon>ecological metagenomes</taxon>
    </lineage>
</organism>
<evidence type="ECO:0008006" key="2">
    <source>
        <dbReference type="Google" id="ProtNLM"/>
    </source>
</evidence>
<gene>
    <name evidence="1" type="ORF">S12H4_28974</name>
</gene>
<dbReference type="InterPro" id="IPR012338">
    <property type="entry name" value="Beta-lactam/transpept-like"/>
</dbReference>
<feature type="non-terminal residue" evidence="1">
    <location>
        <position position="1"/>
    </location>
</feature>